<accession>A0A938XYV9</accession>
<dbReference type="Pfam" id="PF00460">
    <property type="entry name" value="Flg_bb_rod"/>
    <property type="match status" value="1"/>
</dbReference>
<dbReference type="RefSeq" id="WP_204517877.1">
    <property type="nucleotide sequence ID" value="NZ_BAABIN010000020.1"/>
</dbReference>
<dbReference type="InterPro" id="IPR010930">
    <property type="entry name" value="Flg_bb/hook_C_dom"/>
</dbReference>
<evidence type="ECO:0000313" key="7">
    <source>
        <dbReference type="Proteomes" id="UP000717624"/>
    </source>
</evidence>
<dbReference type="NCBIfam" id="TIGR03506">
    <property type="entry name" value="FlgEFG_subfam"/>
    <property type="match status" value="2"/>
</dbReference>
<dbReference type="InterPro" id="IPR053967">
    <property type="entry name" value="LlgE_F_G-like_D1"/>
</dbReference>
<organism evidence="6 7">
    <name type="scientific">Brevibacillus fulvus</name>
    <dbReference type="NCBI Taxonomy" id="1125967"/>
    <lineage>
        <taxon>Bacteria</taxon>
        <taxon>Bacillati</taxon>
        <taxon>Bacillota</taxon>
        <taxon>Bacilli</taxon>
        <taxon>Bacillales</taxon>
        <taxon>Paenibacillaceae</taxon>
        <taxon>Brevibacillus</taxon>
    </lineage>
</organism>
<dbReference type="GO" id="GO:0071978">
    <property type="term" value="P:bacterial-type flagellum-dependent swarming motility"/>
    <property type="evidence" value="ECO:0007669"/>
    <property type="project" value="TreeGrafter"/>
</dbReference>
<comment type="subcellular location">
    <subcellularLocation>
        <location evidence="2">Bacterial flagellum basal body</location>
    </subcellularLocation>
</comment>
<evidence type="ECO:0000259" key="4">
    <source>
        <dbReference type="Pfam" id="PF06429"/>
    </source>
</evidence>
<dbReference type="InterPro" id="IPR001444">
    <property type="entry name" value="Flag_bb_rod_N"/>
</dbReference>
<feature type="domain" description="Flagellar hook protein FlgE/F/G-like D1" evidence="5">
    <location>
        <begin position="94"/>
        <end position="172"/>
    </location>
</feature>
<evidence type="ECO:0000313" key="6">
    <source>
        <dbReference type="EMBL" id="MBM7590158.1"/>
    </source>
</evidence>
<feature type="domain" description="Flagellar basal body rod protein N-terminal" evidence="3">
    <location>
        <begin position="4"/>
        <end position="34"/>
    </location>
</feature>
<protein>
    <submittedName>
        <fullName evidence="6">Flagellar basal-body rod protein FlgG</fullName>
    </submittedName>
</protein>
<dbReference type="EMBL" id="JAFBEB010000005">
    <property type="protein sequence ID" value="MBM7590158.1"/>
    <property type="molecule type" value="Genomic_DNA"/>
</dbReference>
<sequence>MQSLNISASALRTVQAALDNTANNLANVDTIGYKRREASFSELLADNMREQPATDTQRNSPAGLRIGRGVKIGTTKLDLSQGSAKTTDVPTDLMIQGKGYFMVTHRTTDQNGVFLQEEFRLTRDGSFKLSPNEATGTFFLTTANGDILVDENGLPVEVASNDFKVTEDGHIFVNGEDTLTRIPVWQVDNPEQYTQIGQNEYALVLQPGEQPGMLFQESTATIRQGALEASNVDVSAEMTNLITTQRAYQLNSRAIAITDQMMGIANQLRSR</sequence>
<evidence type="ECO:0000256" key="2">
    <source>
        <dbReference type="RuleBase" id="RU362116"/>
    </source>
</evidence>
<comment type="caution">
    <text evidence="6">The sequence shown here is derived from an EMBL/GenBank/DDBJ whole genome shotgun (WGS) entry which is preliminary data.</text>
</comment>
<evidence type="ECO:0000259" key="3">
    <source>
        <dbReference type="Pfam" id="PF00460"/>
    </source>
</evidence>
<reference evidence="6" key="1">
    <citation type="submission" date="2021-01" db="EMBL/GenBank/DDBJ databases">
        <title>Genomic Encyclopedia of Type Strains, Phase IV (KMG-IV): sequencing the most valuable type-strain genomes for metagenomic binning, comparative biology and taxonomic classification.</title>
        <authorList>
            <person name="Goeker M."/>
        </authorList>
    </citation>
    <scope>NUCLEOTIDE SEQUENCE</scope>
    <source>
        <strain evidence="6">DSM 25523</strain>
    </source>
</reference>
<keyword evidence="6" id="KW-0969">Cilium</keyword>
<name>A0A938XYV9_9BACL</name>
<dbReference type="InterPro" id="IPR020013">
    <property type="entry name" value="Flagellar_FlgE/F/G"/>
</dbReference>
<gene>
    <name evidence="6" type="ORF">JOD01_001762</name>
</gene>
<dbReference type="Pfam" id="PF22692">
    <property type="entry name" value="LlgE_F_G_D1"/>
    <property type="match status" value="1"/>
</dbReference>
<dbReference type="AlphaFoldDB" id="A0A938XYV9"/>
<keyword evidence="7" id="KW-1185">Reference proteome</keyword>
<dbReference type="Pfam" id="PF06429">
    <property type="entry name" value="Flg_bbr_C"/>
    <property type="match status" value="1"/>
</dbReference>
<dbReference type="PANTHER" id="PTHR30435:SF19">
    <property type="entry name" value="FLAGELLAR BASAL-BODY ROD PROTEIN FLGG"/>
    <property type="match status" value="1"/>
</dbReference>
<evidence type="ECO:0000259" key="5">
    <source>
        <dbReference type="Pfam" id="PF22692"/>
    </source>
</evidence>
<keyword evidence="6" id="KW-0966">Cell projection</keyword>
<keyword evidence="6" id="KW-0282">Flagellum</keyword>
<keyword evidence="2" id="KW-0975">Bacterial flagellum</keyword>
<dbReference type="GO" id="GO:0009425">
    <property type="term" value="C:bacterial-type flagellum basal body"/>
    <property type="evidence" value="ECO:0007669"/>
    <property type="project" value="UniProtKB-SubCell"/>
</dbReference>
<comment type="similarity">
    <text evidence="1 2">Belongs to the flagella basal body rod proteins family.</text>
</comment>
<dbReference type="SUPFAM" id="SSF117143">
    <property type="entry name" value="Flagellar hook protein flgE"/>
    <property type="match status" value="1"/>
</dbReference>
<dbReference type="InterPro" id="IPR037925">
    <property type="entry name" value="FlgE/F/G-like"/>
</dbReference>
<evidence type="ECO:0000256" key="1">
    <source>
        <dbReference type="ARBA" id="ARBA00009677"/>
    </source>
</evidence>
<proteinExistence type="inferred from homology"/>
<dbReference type="PANTHER" id="PTHR30435">
    <property type="entry name" value="FLAGELLAR PROTEIN"/>
    <property type="match status" value="1"/>
</dbReference>
<feature type="domain" description="Flagellar basal-body/hook protein C-terminal" evidence="4">
    <location>
        <begin position="223"/>
        <end position="268"/>
    </location>
</feature>
<dbReference type="Proteomes" id="UP000717624">
    <property type="component" value="Unassembled WGS sequence"/>
</dbReference>